<comment type="similarity">
    <text evidence="4">Belongs to the D-isomer specific 2-hydroxyacid dehydrogenase family.</text>
</comment>
<dbReference type="CDD" id="cd12156">
    <property type="entry name" value="HPPR"/>
    <property type="match status" value="1"/>
</dbReference>
<evidence type="ECO:0000259" key="5">
    <source>
        <dbReference type="Pfam" id="PF00389"/>
    </source>
</evidence>
<gene>
    <name evidence="7" type="primary">tkrA_2</name>
    <name evidence="7" type="ORF">ERS370011_01915</name>
</gene>
<dbReference type="InterPro" id="IPR006139">
    <property type="entry name" value="D-isomer_2_OHA_DH_cat_dom"/>
</dbReference>
<dbReference type="InterPro" id="IPR036291">
    <property type="entry name" value="NAD(P)-bd_dom_sf"/>
</dbReference>
<dbReference type="PANTHER" id="PTHR10996:SF178">
    <property type="entry name" value="2-HYDROXYACID DEHYDROGENASE YGL185C-RELATED"/>
    <property type="match status" value="1"/>
</dbReference>
<dbReference type="GO" id="GO:0051287">
    <property type="term" value="F:NAD binding"/>
    <property type="evidence" value="ECO:0007669"/>
    <property type="project" value="InterPro"/>
</dbReference>
<keyword evidence="2 4" id="KW-0560">Oxidoreductase</keyword>
<dbReference type="AlphaFoldDB" id="A0A0M7EVE7"/>
<keyword evidence="7" id="KW-0670">Pyruvate</keyword>
<dbReference type="EMBL" id="CYTV01000004">
    <property type="protein sequence ID" value="CUI71965.1"/>
    <property type="molecule type" value="Genomic_DNA"/>
</dbReference>
<dbReference type="GO" id="GO:0030267">
    <property type="term" value="F:glyoxylate reductase (NADPH) activity"/>
    <property type="evidence" value="ECO:0007669"/>
    <property type="project" value="UniProtKB-EC"/>
</dbReference>
<dbReference type="SUPFAM" id="SSF52283">
    <property type="entry name" value="Formate/glycerate dehydrogenase catalytic domain-like"/>
    <property type="match status" value="1"/>
</dbReference>
<evidence type="ECO:0000256" key="1">
    <source>
        <dbReference type="ARBA" id="ARBA00022857"/>
    </source>
</evidence>
<dbReference type="Pfam" id="PF02826">
    <property type="entry name" value="2-Hacid_dh_C"/>
    <property type="match status" value="1"/>
</dbReference>
<evidence type="ECO:0000256" key="3">
    <source>
        <dbReference type="ARBA" id="ARBA00023027"/>
    </source>
</evidence>
<reference evidence="7 8" key="1">
    <citation type="submission" date="2015-09" db="EMBL/GenBank/DDBJ databases">
        <authorList>
            <person name="Jackson K.R."/>
            <person name="Lunt B.L."/>
            <person name="Fisher J.N.B."/>
            <person name="Gardner A.V."/>
            <person name="Bailey M.E."/>
            <person name="Deus L.M."/>
            <person name="Earl A.S."/>
            <person name="Gibby P.D."/>
            <person name="Hartmann K.A."/>
            <person name="Liu J.E."/>
            <person name="Manci A.M."/>
            <person name="Nielsen D.A."/>
            <person name="Solomon M.B."/>
            <person name="Breakwell D.P."/>
            <person name="Burnett S.H."/>
            <person name="Grose J.H."/>
        </authorList>
    </citation>
    <scope>NUCLEOTIDE SEQUENCE [LARGE SCALE GENOMIC DNA]</scope>
    <source>
        <strain evidence="7 8">2789STDY5608636</strain>
    </source>
</reference>
<dbReference type="PANTHER" id="PTHR10996">
    <property type="entry name" value="2-HYDROXYACID DEHYDROGENASE-RELATED"/>
    <property type="match status" value="1"/>
</dbReference>
<dbReference type="OrthoDB" id="9805416at2"/>
<dbReference type="Proteomes" id="UP000053096">
    <property type="component" value="Unassembled WGS sequence"/>
</dbReference>
<evidence type="ECO:0000256" key="4">
    <source>
        <dbReference type="RuleBase" id="RU003719"/>
    </source>
</evidence>
<dbReference type="InterPro" id="IPR006140">
    <property type="entry name" value="D-isomer_DH_NAD-bd"/>
</dbReference>
<feature type="domain" description="D-isomer specific 2-hydroxyacid dehydrogenase NAD-binding" evidence="6">
    <location>
        <begin position="111"/>
        <end position="283"/>
    </location>
</feature>
<evidence type="ECO:0000259" key="6">
    <source>
        <dbReference type="Pfam" id="PF02826"/>
    </source>
</evidence>
<dbReference type="InterPro" id="IPR050223">
    <property type="entry name" value="D-isomer_2-hydroxyacid_DH"/>
</dbReference>
<evidence type="ECO:0000313" key="7">
    <source>
        <dbReference type="EMBL" id="CUI71965.1"/>
    </source>
</evidence>
<dbReference type="RefSeq" id="WP_109842489.1">
    <property type="nucleotide sequence ID" value="NZ_CAJGUP010000203.1"/>
</dbReference>
<name>A0A0M7EVE7_9BORD</name>
<dbReference type="EC" id="1.1.1.79" evidence="7"/>
<dbReference type="SUPFAM" id="SSF51735">
    <property type="entry name" value="NAD(P)-binding Rossmann-fold domains"/>
    <property type="match status" value="1"/>
</dbReference>
<keyword evidence="3" id="KW-0520">NAD</keyword>
<sequence>MTIGIRRVLLQIGPLPPGLEQLLRERYVLHPYWQEPDRAAFLRANAGRYAGAVTMSRHGCAADVMQAVAGGVAACFGVGHDGIDLAAARRHGVAVSTTPDVLNACVADTALALMLSVARRIVAADRHVREGRWLSGAFGLGARVSGKRLGILGLGRIGMAIARRAEGFDMSVRYHGRKPRAGAPYGFEPDLRALARDSDFLVVACQGGETTRHLVDGPVLRALGPDGFLINIARGSVVDEPALVQALQEGAIAGVGLDVYAQEPQVPQALIASERVVLLPHIAASTRETRAAMEALVMRNLQSFFETGRVVTPPV</sequence>
<evidence type="ECO:0000256" key="2">
    <source>
        <dbReference type="ARBA" id="ARBA00023002"/>
    </source>
</evidence>
<dbReference type="FunFam" id="3.40.50.720:FF:000213">
    <property type="entry name" value="Putative 2-hydroxyacid dehydrogenase"/>
    <property type="match status" value="1"/>
</dbReference>
<dbReference type="Gene3D" id="3.40.50.720">
    <property type="entry name" value="NAD(P)-binding Rossmann-like Domain"/>
    <property type="match status" value="2"/>
</dbReference>
<dbReference type="Pfam" id="PF00389">
    <property type="entry name" value="2-Hacid_dh"/>
    <property type="match status" value="1"/>
</dbReference>
<organism evidence="7 8">
    <name type="scientific">Bordetella pseudohinzii</name>
    <dbReference type="NCBI Taxonomy" id="1331258"/>
    <lineage>
        <taxon>Bacteria</taxon>
        <taxon>Pseudomonadati</taxon>
        <taxon>Pseudomonadota</taxon>
        <taxon>Betaproteobacteria</taxon>
        <taxon>Burkholderiales</taxon>
        <taxon>Alcaligenaceae</taxon>
        <taxon>Bordetella</taxon>
    </lineage>
</organism>
<dbReference type="GO" id="GO:0005829">
    <property type="term" value="C:cytosol"/>
    <property type="evidence" value="ECO:0007669"/>
    <property type="project" value="TreeGrafter"/>
</dbReference>
<proteinExistence type="inferred from homology"/>
<dbReference type="GO" id="GO:0016618">
    <property type="term" value="F:hydroxypyruvate reductase [NAD(P)H] activity"/>
    <property type="evidence" value="ECO:0007669"/>
    <property type="project" value="TreeGrafter"/>
</dbReference>
<protein>
    <submittedName>
        <fullName evidence="7">Glyoxylate/hydroxypyruvate reductase B</fullName>
        <ecNumber evidence="7">1.1.1.79</ecNumber>
    </submittedName>
</protein>
<accession>A0A0M7EVE7</accession>
<evidence type="ECO:0000313" key="8">
    <source>
        <dbReference type="Proteomes" id="UP000053096"/>
    </source>
</evidence>
<feature type="domain" description="D-isomer specific 2-hydroxyacid dehydrogenase catalytic" evidence="5">
    <location>
        <begin position="20"/>
        <end position="310"/>
    </location>
</feature>
<keyword evidence="1" id="KW-0521">NADP</keyword>